<accession>A0AA40BU05</accession>
<feature type="transmembrane region" description="Helical" evidence="9">
    <location>
        <begin position="234"/>
        <end position="255"/>
    </location>
</feature>
<evidence type="ECO:0000313" key="12">
    <source>
        <dbReference type="EMBL" id="KAK0613582.1"/>
    </source>
</evidence>
<gene>
    <name evidence="12" type="ORF">B0T14DRAFT_569611</name>
</gene>
<sequence>MVVLFFLLTEICLSLLFGNASASDIDFGSLPDCGRPDCFPYHASRIGCPRLSRECFCGALAPVNCTAAACKGSDGYAVEDWFATQCPGALAPEPVILSRIALCARSCIRDAMIPTHCESQLTRSCFCRIRTVFEGLGLCFVEGCSMVRAQADRALASFYRQTCIYEPSADGSGYLGSDDDDRATTPDEIFTMPPSPVSGSSIGSVASPTVGASSSAVDGGVGDAPRGLSQPELLGLYIGIPASLVGILSGVIWCWRLSSRRSRGKIPGGNFFELGPPPPYSK</sequence>
<evidence type="ECO:0000256" key="6">
    <source>
        <dbReference type="ARBA" id="ARBA00022729"/>
    </source>
</evidence>
<keyword evidence="13" id="KW-1185">Reference proteome</keyword>
<keyword evidence="8" id="KW-0449">Lipoprotein</keyword>
<dbReference type="Proteomes" id="UP001175000">
    <property type="component" value="Unassembled WGS sequence"/>
</dbReference>
<evidence type="ECO:0000256" key="3">
    <source>
        <dbReference type="ARBA" id="ARBA00010031"/>
    </source>
</evidence>
<evidence type="ECO:0000256" key="2">
    <source>
        <dbReference type="ARBA" id="ARBA00004613"/>
    </source>
</evidence>
<dbReference type="Pfam" id="PF05730">
    <property type="entry name" value="CFEM"/>
    <property type="match status" value="1"/>
</dbReference>
<keyword evidence="6 10" id="KW-0732">Signal</keyword>
<comment type="caution">
    <text evidence="12">The sequence shown here is derived from an EMBL/GenBank/DDBJ whole genome shotgun (WGS) entry which is preliminary data.</text>
</comment>
<dbReference type="AlphaFoldDB" id="A0AA40BU05"/>
<evidence type="ECO:0000313" key="13">
    <source>
        <dbReference type="Proteomes" id="UP001175000"/>
    </source>
</evidence>
<keyword evidence="5" id="KW-0336">GPI-anchor</keyword>
<comment type="similarity">
    <text evidence="3">Belongs to the RBT5 family.</text>
</comment>
<proteinExistence type="inferred from homology"/>
<feature type="domain" description="CFEM" evidence="11">
    <location>
        <begin position="98"/>
        <end position="163"/>
    </location>
</feature>
<dbReference type="GO" id="GO:0005576">
    <property type="term" value="C:extracellular region"/>
    <property type="evidence" value="ECO:0007669"/>
    <property type="project" value="UniProtKB-SubCell"/>
</dbReference>
<keyword evidence="4" id="KW-0964">Secreted</keyword>
<keyword evidence="9" id="KW-0472">Membrane</keyword>
<comment type="subcellular location">
    <subcellularLocation>
        <location evidence="1">Membrane</location>
        <topology evidence="1">Lipid-anchor</topology>
        <topology evidence="1">GPI-anchor</topology>
    </subcellularLocation>
    <subcellularLocation>
        <location evidence="2">Secreted</location>
    </subcellularLocation>
</comment>
<evidence type="ECO:0000256" key="1">
    <source>
        <dbReference type="ARBA" id="ARBA00004589"/>
    </source>
</evidence>
<evidence type="ECO:0000256" key="4">
    <source>
        <dbReference type="ARBA" id="ARBA00022525"/>
    </source>
</evidence>
<protein>
    <recommendedName>
        <fullName evidence="11">CFEM domain-containing protein</fullName>
    </recommendedName>
</protein>
<keyword evidence="7" id="KW-1015">Disulfide bond</keyword>
<feature type="signal peptide" evidence="10">
    <location>
        <begin position="1"/>
        <end position="22"/>
    </location>
</feature>
<evidence type="ECO:0000256" key="9">
    <source>
        <dbReference type="SAM" id="Phobius"/>
    </source>
</evidence>
<dbReference type="GO" id="GO:0098552">
    <property type="term" value="C:side of membrane"/>
    <property type="evidence" value="ECO:0007669"/>
    <property type="project" value="UniProtKB-KW"/>
</dbReference>
<keyword evidence="9" id="KW-0812">Transmembrane</keyword>
<evidence type="ECO:0000259" key="11">
    <source>
        <dbReference type="Pfam" id="PF05730"/>
    </source>
</evidence>
<evidence type="ECO:0000256" key="10">
    <source>
        <dbReference type="SAM" id="SignalP"/>
    </source>
</evidence>
<name>A0AA40BU05_9PEZI</name>
<evidence type="ECO:0000256" key="7">
    <source>
        <dbReference type="ARBA" id="ARBA00023157"/>
    </source>
</evidence>
<evidence type="ECO:0000256" key="5">
    <source>
        <dbReference type="ARBA" id="ARBA00022622"/>
    </source>
</evidence>
<evidence type="ECO:0000256" key="8">
    <source>
        <dbReference type="ARBA" id="ARBA00023288"/>
    </source>
</evidence>
<organism evidence="12 13">
    <name type="scientific">Immersiella caudata</name>
    <dbReference type="NCBI Taxonomy" id="314043"/>
    <lineage>
        <taxon>Eukaryota</taxon>
        <taxon>Fungi</taxon>
        <taxon>Dikarya</taxon>
        <taxon>Ascomycota</taxon>
        <taxon>Pezizomycotina</taxon>
        <taxon>Sordariomycetes</taxon>
        <taxon>Sordariomycetidae</taxon>
        <taxon>Sordariales</taxon>
        <taxon>Lasiosphaeriaceae</taxon>
        <taxon>Immersiella</taxon>
    </lineage>
</organism>
<keyword evidence="5" id="KW-0325">Glycoprotein</keyword>
<dbReference type="EMBL" id="JAULSU010000006">
    <property type="protein sequence ID" value="KAK0613582.1"/>
    <property type="molecule type" value="Genomic_DNA"/>
</dbReference>
<reference evidence="12" key="1">
    <citation type="submission" date="2023-06" db="EMBL/GenBank/DDBJ databases">
        <title>Genome-scale phylogeny and comparative genomics of the fungal order Sordariales.</title>
        <authorList>
            <consortium name="Lawrence Berkeley National Laboratory"/>
            <person name="Hensen N."/>
            <person name="Bonometti L."/>
            <person name="Westerberg I."/>
            <person name="Brannstrom I.O."/>
            <person name="Guillou S."/>
            <person name="Cros-Aarteil S."/>
            <person name="Calhoun S."/>
            <person name="Haridas S."/>
            <person name="Kuo A."/>
            <person name="Mondo S."/>
            <person name="Pangilinan J."/>
            <person name="Riley R."/>
            <person name="Labutti K."/>
            <person name="Andreopoulos B."/>
            <person name="Lipzen A."/>
            <person name="Chen C."/>
            <person name="Yanf M."/>
            <person name="Daum C."/>
            <person name="Ng V."/>
            <person name="Clum A."/>
            <person name="Steindorff A."/>
            <person name="Ohm R."/>
            <person name="Martin F."/>
            <person name="Silar P."/>
            <person name="Natvig D."/>
            <person name="Lalanne C."/>
            <person name="Gautier V."/>
            <person name="Ament-Velasquez S.L."/>
            <person name="Kruys A."/>
            <person name="Hutchinson M.I."/>
            <person name="Powell A.J."/>
            <person name="Barry K."/>
            <person name="Miller A.N."/>
            <person name="Grigoriev I.V."/>
            <person name="Debuchy R."/>
            <person name="Gladieux P."/>
            <person name="Thoren M.H."/>
            <person name="Johannesson H."/>
        </authorList>
    </citation>
    <scope>NUCLEOTIDE SEQUENCE</scope>
    <source>
        <strain evidence="12">CBS 606.72</strain>
    </source>
</reference>
<keyword evidence="9" id="KW-1133">Transmembrane helix</keyword>
<feature type="chain" id="PRO_5041468697" description="CFEM domain-containing protein" evidence="10">
    <location>
        <begin position="23"/>
        <end position="282"/>
    </location>
</feature>
<dbReference type="InterPro" id="IPR008427">
    <property type="entry name" value="Extracellular_membr_CFEM_dom"/>
</dbReference>